<reference evidence="2 3" key="1">
    <citation type="submission" date="2024-01" db="EMBL/GenBank/DDBJ databases">
        <title>Uliginosibacterium soil sp. nov.</title>
        <authorList>
            <person name="Lv Y."/>
        </authorList>
    </citation>
    <scope>NUCLEOTIDE SEQUENCE [LARGE SCALE GENOMIC DNA]</scope>
    <source>
        <strain evidence="2 3">H3</strain>
    </source>
</reference>
<dbReference type="Proteomes" id="UP001331561">
    <property type="component" value="Unassembled WGS sequence"/>
</dbReference>
<dbReference type="Gene3D" id="3.10.180.10">
    <property type="entry name" value="2,3-Dihydroxybiphenyl 1,2-Dioxygenase, domain 1"/>
    <property type="match status" value="1"/>
</dbReference>
<dbReference type="RefSeq" id="WP_327600128.1">
    <property type="nucleotide sequence ID" value="NZ_JAYXHS010000003.1"/>
</dbReference>
<dbReference type="SUPFAM" id="SSF54593">
    <property type="entry name" value="Glyoxalase/Bleomycin resistance protein/Dihydroxybiphenyl dioxygenase"/>
    <property type="match status" value="1"/>
</dbReference>
<name>A0ABU6K632_9RHOO</name>
<dbReference type="PROSITE" id="PS51819">
    <property type="entry name" value="VOC"/>
    <property type="match status" value="1"/>
</dbReference>
<comment type="caution">
    <text evidence="2">The sequence shown here is derived from an EMBL/GenBank/DDBJ whole genome shotgun (WGS) entry which is preliminary data.</text>
</comment>
<evidence type="ECO:0000313" key="2">
    <source>
        <dbReference type="EMBL" id="MEC5387151.1"/>
    </source>
</evidence>
<dbReference type="EMBL" id="JAYXHS010000003">
    <property type="protein sequence ID" value="MEC5387151.1"/>
    <property type="molecule type" value="Genomic_DNA"/>
</dbReference>
<accession>A0ABU6K632</accession>
<dbReference type="InterPro" id="IPR004360">
    <property type="entry name" value="Glyas_Fos-R_dOase_dom"/>
</dbReference>
<evidence type="ECO:0000313" key="3">
    <source>
        <dbReference type="Proteomes" id="UP001331561"/>
    </source>
</evidence>
<dbReference type="InterPro" id="IPR037523">
    <property type="entry name" value="VOC_core"/>
</dbReference>
<feature type="domain" description="VOC" evidence="1">
    <location>
        <begin position="12"/>
        <end position="136"/>
    </location>
</feature>
<sequence length="138" mass="15054">MTEVIHAILGTKPAVATVAVSNIERARQFYQDVLGLAPVSAKESGVLSLASADTTLLVYESQFAGSNQATAVTWILDGRGEERIEDVVHALRDKGVHFEHYDFPGGTREGDVHIFGKIRNAWFKDPDGNILSIVCETQ</sequence>
<evidence type="ECO:0000259" key="1">
    <source>
        <dbReference type="PROSITE" id="PS51819"/>
    </source>
</evidence>
<keyword evidence="3" id="KW-1185">Reference proteome</keyword>
<proteinExistence type="predicted"/>
<organism evidence="2 3">
    <name type="scientific">Uliginosibacterium silvisoli</name>
    <dbReference type="NCBI Taxonomy" id="3114758"/>
    <lineage>
        <taxon>Bacteria</taxon>
        <taxon>Pseudomonadati</taxon>
        <taxon>Pseudomonadota</taxon>
        <taxon>Betaproteobacteria</taxon>
        <taxon>Rhodocyclales</taxon>
        <taxon>Zoogloeaceae</taxon>
        <taxon>Uliginosibacterium</taxon>
    </lineage>
</organism>
<protein>
    <submittedName>
        <fullName evidence="2">VOC family protein</fullName>
    </submittedName>
</protein>
<dbReference type="InterPro" id="IPR029068">
    <property type="entry name" value="Glyas_Bleomycin-R_OHBP_Dase"/>
</dbReference>
<dbReference type="Pfam" id="PF00903">
    <property type="entry name" value="Glyoxalase"/>
    <property type="match status" value="1"/>
</dbReference>
<gene>
    <name evidence="2" type="ORF">VVD49_15585</name>
</gene>